<keyword evidence="3" id="KW-1185">Reference proteome</keyword>
<dbReference type="Proteomes" id="UP001321749">
    <property type="component" value="Unassembled WGS sequence"/>
</dbReference>
<keyword evidence="1" id="KW-1133">Transmembrane helix</keyword>
<comment type="caution">
    <text evidence="2">The sequence shown here is derived from an EMBL/GenBank/DDBJ whole genome shotgun (WGS) entry which is preliminary data.</text>
</comment>
<gene>
    <name evidence="2" type="ORF">QBC42DRAFT_347767</name>
</gene>
<feature type="transmembrane region" description="Helical" evidence="1">
    <location>
        <begin position="155"/>
        <end position="175"/>
    </location>
</feature>
<accession>A0AAV9HN04</accession>
<proteinExistence type="predicted"/>
<keyword evidence="1" id="KW-0472">Membrane</keyword>
<sequence>MVSVVEMQNYASLGYTGTILQILSNGVQSGWFQLHLRDTDQGVGGRHCQQPHASIRSPKEQRAVRDTGTYDWNVQHDDSTSKRGRLPCCCGVNCTDTKAFVKAANLHGSQTFLHRYYEQLKLLPDIDFEMIDYGYKLKEMAFLAAWKVWSNGERAGMVILMIFAGITILISIIPFSKFRRWR</sequence>
<name>A0AAV9HN04_9PEZI</name>
<protein>
    <submittedName>
        <fullName evidence="2">Uncharacterized protein</fullName>
    </submittedName>
</protein>
<evidence type="ECO:0000313" key="3">
    <source>
        <dbReference type="Proteomes" id="UP001321749"/>
    </source>
</evidence>
<keyword evidence="1" id="KW-0812">Transmembrane</keyword>
<dbReference type="AlphaFoldDB" id="A0AAV9HN04"/>
<evidence type="ECO:0000313" key="2">
    <source>
        <dbReference type="EMBL" id="KAK4460747.1"/>
    </source>
</evidence>
<reference evidence="2" key="1">
    <citation type="journal article" date="2023" name="Mol. Phylogenet. Evol.">
        <title>Genome-scale phylogeny and comparative genomics of the fungal order Sordariales.</title>
        <authorList>
            <person name="Hensen N."/>
            <person name="Bonometti L."/>
            <person name="Westerberg I."/>
            <person name="Brannstrom I.O."/>
            <person name="Guillou S."/>
            <person name="Cros-Aarteil S."/>
            <person name="Calhoun S."/>
            <person name="Haridas S."/>
            <person name="Kuo A."/>
            <person name="Mondo S."/>
            <person name="Pangilinan J."/>
            <person name="Riley R."/>
            <person name="LaButti K."/>
            <person name="Andreopoulos B."/>
            <person name="Lipzen A."/>
            <person name="Chen C."/>
            <person name="Yan M."/>
            <person name="Daum C."/>
            <person name="Ng V."/>
            <person name="Clum A."/>
            <person name="Steindorff A."/>
            <person name="Ohm R.A."/>
            <person name="Martin F."/>
            <person name="Silar P."/>
            <person name="Natvig D.O."/>
            <person name="Lalanne C."/>
            <person name="Gautier V."/>
            <person name="Ament-Velasquez S.L."/>
            <person name="Kruys A."/>
            <person name="Hutchinson M.I."/>
            <person name="Powell A.J."/>
            <person name="Barry K."/>
            <person name="Miller A.N."/>
            <person name="Grigoriev I.V."/>
            <person name="Debuchy R."/>
            <person name="Gladieux P."/>
            <person name="Hiltunen Thoren M."/>
            <person name="Johannesson H."/>
        </authorList>
    </citation>
    <scope>NUCLEOTIDE SEQUENCE</scope>
    <source>
        <strain evidence="2">PSN324</strain>
    </source>
</reference>
<reference evidence="2" key="2">
    <citation type="submission" date="2023-06" db="EMBL/GenBank/DDBJ databases">
        <authorList>
            <consortium name="Lawrence Berkeley National Laboratory"/>
            <person name="Mondo S.J."/>
            <person name="Hensen N."/>
            <person name="Bonometti L."/>
            <person name="Westerberg I."/>
            <person name="Brannstrom I.O."/>
            <person name="Guillou S."/>
            <person name="Cros-Aarteil S."/>
            <person name="Calhoun S."/>
            <person name="Haridas S."/>
            <person name="Kuo A."/>
            <person name="Pangilinan J."/>
            <person name="Riley R."/>
            <person name="Labutti K."/>
            <person name="Andreopoulos B."/>
            <person name="Lipzen A."/>
            <person name="Chen C."/>
            <person name="Yanf M."/>
            <person name="Daum C."/>
            <person name="Ng V."/>
            <person name="Clum A."/>
            <person name="Steindorff A."/>
            <person name="Ohm R."/>
            <person name="Martin F."/>
            <person name="Silar P."/>
            <person name="Natvig D."/>
            <person name="Lalanne C."/>
            <person name="Gautier V."/>
            <person name="Ament-Velasquez S.L."/>
            <person name="Kruys A."/>
            <person name="Hutchinson M.I."/>
            <person name="Powell A.J."/>
            <person name="Barry K."/>
            <person name="Miller A.N."/>
            <person name="Grigoriev I.V."/>
            <person name="Debuchy R."/>
            <person name="Gladieux P."/>
            <person name="Thoren M.H."/>
            <person name="Johannesson H."/>
        </authorList>
    </citation>
    <scope>NUCLEOTIDE SEQUENCE</scope>
    <source>
        <strain evidence="2">PSN324</strain>
    </source>
</reference>
<dbReference type="EMBL" id="MU865005">
    <property type="protein sequence ID" value="KAK4460747.1"/>
    <property type="molecule type" value="Genomic_DNA"/>
</dbReference>
<organism evidence="2 3">
    <name type="scientific">Cladorrhinum samala</name>
    <dbReference type="NCBI Taxonomy" id="585594"/>
    <lineage>
        <taxon>Eukaryota</taxon>
        <taxon>Fungi</taxon>
        <taxon>Dikarya</taxon>
        <taxon>Ascomycota</taxon>
        <taxon>Pezizomycotina</taxon>
        <taxon>Sordariomycetes</taxon>
        <taxon>Sordariomycetidae</taxon>
        <taxon>Sordariales</taxon>
        <taxon>Podosporaceae</taxon>
        <taxon>Cladorrhinum</taxon>
    </lineage>
</organism>
<evidence type="ECO:0000256" key="1">
    <source>
        <dbReference type="SAM" id="Phobius"/>
    </source>
</evidence>